<dbReference type="InterPro" id="IPR032675">
    <property type="entry name" value="LRR_dom_sf"/>
</dbReference>
<evidence type="ECO:0000256" key="2">
    <source>
        <dbReference type="ARBA" id="ARBA00004496"/>
    </source>
</evidence>
<evidence type="ECO:0000256" key="9">
    <source>
        <dbReference type="SAM" id="MobiDB-lite"/>
    </source>
</evidence>
<feature type="region of interest" description="Disordered" evidence="9">
    <location>
        <begin position="1208"/>
        <end position="1231"/>
    </location>
</feature>
<keyword evidence="6" id="KW-0433">Leucine-rich repeat</keyword>
<dbReference type="InterPro" id="IPR011993">
    <property type="entry name" value="PH-like_dom_sf"/>
</dbReference>
<sequence>MSTRSQLTKDLNESVKSILGRHTKILVKYMVKIETKGDKTENRVLVFTPFRIYLLIAKVPTKIECHFHYLDIQAVESKRPSHFCIVTNDRPYNFATTGDAGNFSSNADVILTDLASAIKQIFPTVPLKYIIRKIDIQPPERETIFSEEFRPSDPRNVGPCGGFSTQYACMCDFHGVPYREEVAWDIDTIYLSHDTRILNLRDFDHLEPKDLMAIVSALEYNTFFRGLKASHMRLSNETLERVLHVLKRSMWLEELHLEALGLRSDFLHKLAVSVITNNNPAIRTIDLSHNLIEDKGAIHLAGPIAKVSKGLCKLALAHCGLTSKGVNQMSHSLSLNQSISNSLTYLDLSGNNLKDDITNLHNFLAQPNVLEYLDLSSTDITLENLFGALLRGCATHLSHLNVSHNSFSTKKGKEIPPSFKQFFTSTLSLKHLNIAGYLSGNTLGPQGAHVLESCIHGVRVLQSLDISDNNLDAELAPVLTAISKNPSIRTLYMCRSLTGMKLKHVPTVMDALVNLIQKDDFPLAELILSENKLKNDIHDFINALGSNQSLQKLDISGNYMGDVGARLLAKALQINNKLRFIYLDKNNITLQGYADIVYALENNYNMRAIPFPVFDIAPHLKSHPDKTDAIMRKMQELLQRNCNGLKRTPGQGFRLQHGFMLSSTHQLVDKLVAETQDTISMAKSSCDSTTSSNAVQRLIDDAENCKQLMPKLQEAVRCETHPVEVKLTRIASELSYTIQSYLEETLETMIRTAVEQCPKTLGSQMVVQDLRKMLSERLLIPEDFLQNCLLNNAGSEIMNRVRNRNCNVHTYVRCIRNHMCVQAYDFNWHRKENIENVSTNSDNELIEKLIHSEPTIRLESINQYKSKKPKETDAKFPEYLTIENEIEQSLAATISDRATDEVLEALTRYRRGLGIADSPSILLDEPQTPDIVRSRSSHDTDGIVIRPGRGSILPKLGLESPTATPHMPTKRRSMARKVRPQSVVENLSLGHIPDLLESPSSHRSTSQISRRDSSINGDNMNSSRGALDDGGGDECCDSITELPSASFQLQHLVKGRPKRAKTRAPTRPLVTIEGGATKEIGEGLDQFFRPGSVTPTTLTPLVSPTSEECSSLSFADSPTMSRNGNDHMTSEETTPILEERKPIKLERSSPLLRGAAWATRSRSTDNLEKYSPLVGRKSPLVKMRAESGGANHIDGPEIPTAAERLLKTSSTREDKLRSPSNDSIKSHTEGSSVIMKTGNGILRTPIVLQKPRPWSVVGSNEQKTGVTNNSSCDYHGSESTKTTPEKLEEEVEVLPFGQNTGGSIVGITPGIAIAQGGTGGGSIVGITPGAALGEKKSVRELAAGLNRMDLPLKPKVLPRSLLTSTSSLSKTSGNFSSSISSSIATTSSSVSTAITTSTHTHIVTAKSDNSMQICTSQSNRSTKITSSTGSSTTTSEIVSETSRKNVFTELNGSQAITNDTLSTGNSKLVNTNGFINGEKRSSNDVITKSTGGFKRIAGKEISALFEETLVEGLQRSCVRRTFKNNKYTKEDIVEIYK</sequence>
<evidence type="ECO:0000313" key="12">
    <source>
        <dbReference type="EnsemblMetazoa" id="GMOY010894-PA"/>
    </source>
</evidence>
<dbReference type="GO" id="GO:0005737">
    <property type="term" value="C:cytoplasm"/>
    <property type="evidence" value="ECO:0007669"/>
    <property type="project" value="UniProtKB-SubCell"/>
</dbReference>
<evidence type="ECO:0000256" key="6">
    <source>
        <dbReference type="ARBA" id="ARBA00022614"/>
    </source>
</evidence>
<feature type="compositionally biased region" description="Polar residues" evidence="9">
    <location>
        <begin position="998"/>
        <end position="1024"/>
    </location>
</feature>
<keyword evidence="5" id="KW-0963">Cytoplasm</keyword>
<feature type="compositionally biased region" description="Polar residues" evidence="9">
    <location>
        <begin position="1257"/>
        <end position="1272"/>
    </location>
</feature>
<evidence type="ECO:0000313" key="13">
    <source>
        <dbReference type="Proteomes" id="UP000092444"/>
    </source>
</evidence>
<proteinExistence type="inferred from homology"/>
<feature type="compositionally biased region" description="Basic residues" evidence="9">
    <location>
        <begin position="968"/>
        <end position="979"/>
    </location>
</feature>
<comment type="subcellular location">
    <subcellularLocation>
        <location evidence="1">Cell membrane</location>
    </subcellularLocation>
    <subcellularLocation>
        <location evidence="2">Cytoplasm</location>
    </subcellularLocation>
</comment>
<feature type="domain" description="CARMIL pleckstrin homology" evidence="11">
    <location>
        <begin position="25"/>
        <end position="123"/>
    </location>
</feature>
<dbReference type="PhylomeDB" id="A0A1B0GC64"/>
<evidence type="ECO:0000256" key="4">
    <source>
        <dbReference type="ARBA" id="ARBA00022475"/>
    </source>
</evidence>
<feature type="compositionally biased region" description="Basic and acidic residues" evidence="9">
    <location>
        <begin position="1275"/>
        <end position="1285"/>
    </location>
</feature>
<evidence type="ECO:0000256" key="7">
    <source>
        <dbReference type="ARBA" id="ARBA00022737"/>
    </source>
</evidence>
<dbReference type="Gene3D" id="2.30.29.30">
    <property type="entry name" value="Pleckstrin-homology domain (PH domain)/Phosphotyrosine-binding domain (PTB)"/>
    <property type="match status" value="1"/>
</dbReference>
<dbReference type="InterPro" id="IPR001611">
    <property type="entry name" value="Leu-rich_rpt"/>
</dbReference>
<feature type="region of interest" description="Disordered" evidence="9">
    <location>
        <begin position="1417"/>
        <end position="1440"/>
    </location>
</feature>
<dbReference type="VEuPathDB" id="VectorBase:GMOY010894"/>
<dbReference type="PANTHER" id="PTHR24112">
    <property type="entry name" value="LEUCINE-RICH REPEAT, ISOFORM F-RELATED"/>
    <property type="match status" value="1"/>
</dbReference>
<dbReference type="GO" id="GO:0034315">
    <property type="term" value="P:regulation of Arp2/3 complex-mediated actin nucleation"/>
    <property type="evidence" value="ECO:0007669"/>
    <property type="project" value="TreeGrafter"/>
</dbReference>
<feature type="region of interest" description="Disordered" evidence="9">
    <location>
        <begin position="1255"/>
        <end position="1285"/>
    </location>
</feature>
<feature type="compositionally biased region" description="Basic and acidic residues" evidence="9">
    <location>
        <begin position="932"/>
        <end position="941"/>
    </location>
</feature>
<dbReference type="GO" id="GO:0030027">
    <property type="term" value="C:lamellipodium"/>
    <property type="evidence" value="ECO:0007669"/>
    <property type="project" value="TreeGrafter"/>
</dbReference>
<dbReference type="SMART" id="SM00368">
    <property type="entry name" value="LRR_RI"/>
    <property type="match status" value="7"/>
</dbReference>
<dbReference type="Gene3D" id="3.80.10.10">
    <property type="entry name" value="Ribonuclease Inhibitor"/>
    <property type="match status" value="1"/>
</dbReference>
<feature type="domain" description="CARMIL C-terminal" evidence="10">
    <location>
        <begin position="884"/>
        <end position="1135"/>
    </location>
</feature>
<evidence type="ECO:0000256" key="8">
    <source>
        <dbReference type="ARBA" id="ARBA00023136"/>
    </source>
</evidence>
<dbReference type="InterPro" id="IPR041245">
    <property type="entry name" value="CARMIL_PH"/>
</dbReference>
<comment type="similarity">
    <text evidence="3">Belongs to the CARMIL family.</text>
</comment>
<accession>A0A1B0GC64</accession>
<dbReference type="Pfam" id="PF16000">
    <property type="entry name" value="CARMIL_C"/>
    <property type="match status" value="2"/>
</dbReference>
<dbReference type="STRING" id="37546.A0A1B0GC64"/>
<dbReference type="GO" id="GO:0016477">
    <property type="term" value="P:cell migration"/>
    <property type="evidence" value="ECO:0007669"/>
    <property type="project" value="TreeGrafter"/>
</dbReference>
<evidence type="ECO:0000259" key="11">
    <source>
        <dbReference type="Pfam" id="PF17888"/>
    </source>
</evidence>
<dbReference type="Proteomes" id="UP000092444">
    <property type="component" value="Unassembled WGS sequence"/>
</dbReference>
<feature type="compositionally biased region" description="Low complexity" evidence="9">
    <location>
        <begin position="1421"/>
        <end position="1440"/>
    </location>
</feature>
<feature type="compositionally biased region" description="Polar residues" evidence="9">
    <location>
        <begin position="1107"/>
        <end position="1123"/>
    </location>
</feature>
<keyword evidence="4" id="KW-1003">Cell membrane</keyword>
<reference evidence="12" key="1">
    <citation type="submission" date="2020-05" db="UniProtKB">
        <authorList>
            <consortium name="EnsemblMetazoa"/>
        </authorList>
    </citation>
    <scope>IDENTIFICATION</scope>
    <source>
        <strain evidence="12">Yale</strain>
    </source>
</reference>
<evidence type="ECO:0000259" key="10">
    <source>
        <dbReference type="Pfam" id="PF16000"/>
    </source>
</evidence>
<dbReference type="SUPFAM" id="SSF52047">
    <property type="entry name" value="RNI-like"/>
    <property type="match status" value="1"/>
</dbReference>
<feature type="domain" description="CARMIL C-terminal" evidence="10">
    <location>
        <begin position="754"/>
        <end position="805"/>
    </location>
</feature>
<dbReference type="Pfam" id="PF17888">
    <property type="entry name" value="Carm_PH"/>
    <property type="match status" value="1"/>
</dbReference>
<evidence type="ECO:0000256" key="5">
    <source>
        <dbReference type="ARBA" id="ARBA00022490"/>
    </source>
</evidence>
<keyword evidence="13" id="KW-1185">Reference proteome</keyword>
<dbReference type="PROSITE" id="PS51450">
    <property type="entry name" value="LRR"/>
    <property type="match status" value="1"/>
</dbReference>
<dbReference type="EMBL" id="CCAG010018999">
    <property type="status" value="NOT_ANNOTATED_CDS"/>
    <property type="molecule type" value="Genomic_DNA"/>
</dbReference>
<keyword evidence="7" id="KW-0677">Repeat</keyword>
<dbReference type="InterPro" id="IPR051279">
    <property type="entry name" value="PP1-Reg/Actin-Interact_Protein"/>
</dbReference>
<evidence type="ECO:0008006" key="14">
    <source>
        <dbReference type="Google" id="ProtNLM"/>
    </source>
</evidence>
<dbReference type="GO" id="GO:0005886">
    <property type="term" value="C:plasma membrane"/>
    <property type="evidence" value="ECO:0007669"/>
    <property type="project" value="UniProtKB-SubCell"/>
</dbReference>
<name>A0A1B0GC64_GLOMM</name>
<dbReference type="InterPro" id="IPR031943">
    <property type="entry name" value="CARMIL_C"/>
</dbReference>
<evidence type="ECO:0000256" key="3">
    <source>
        <dbReference type="ARBA" id="ARBA00007298"/>
    </source>
</evidence>
<feature type="compositionally biased region" description="Basic and acidic residues" evidence="9">
    <location>
        <begin position="1208"/>
        <end position="1217"/>
    </location>
</feature>
<dbReference type="Pfam" id="PF13516">
    <property type="entry name" value="LRR_6"/>
    <property type="match status" value="3"/>
</dbReference>
<feature type="region of interest" description="Disordered" evidence="9">
    <location>
        <begin position="931"/>
        <end position="1039"/>
    </location>
</feature>
<evidence type="ECO:0000256" key="1">
    <source>
        <dbReference type="ARBA" id="ARBA00004236"/>
    </source>
</evidence>
<feature type="region of interest" description="Disordered" evidence="9">
    <location>
        <begin position="1102"/>
        <end position="1133"/>
    </location>
</feature>
<protein>
    <recommendedName>
        <fullName evidence="14">CARMIL C-terminal domain-containing protein</fullName>
    </recommendedName>
</protein>
<dbReference type="PANTHER" id="PTHR24112:SF66">
    <property type="entry name" value="LEUCINE-RICH REPEAT, ISOFORM F"/>
    <property type="match status" value="1"/>
</dbReference>
<organism evidence="12 13">
    <name type="scientific">Glossina morsitans morsitans</name>
    <name type="common">Savannah tsetse fly</name>
    <dbReference type="NCBI Taxonomy" id="37546"/>
    <lineage>
        <taxon>Eukaryota</taxon>
        <taxon>Metazoa</taxon>
        <taxon>Ecdysozoa</taxon>
        <taxon>Arthropoda</taxon>
        <taxon>Hexapoda</taxon>
        <taxon>Insecta</taxon>
        <taxon>Pterygota</taxon>
        <taxon>Neoptera</taxon>
        <taxon>Endopterygota</taxon>
        <taxon>Diptera</taxon>
        <taxon>Brachycera</taxon>
        <taxon>Muscomorpha</taxon>
        <taxon>Hippoboscoidea</taxon>
        <taxon>Glossinidae</taxon>
        <taxon>Glossina</taxon>
    </lineage>
</organism>
<keyword evidence="8" id="KW-0472">Membrane</keyword>
<dbReference type="EnsemblMetazoa" id="GMOY010894-RA">
    <property type="protein sequence ID" value="GMOY010894-PA"/>
    <property type="gene ID" value="GMOY010894"/>
</dbReference>